<keyword evidence="4" id="KW-1185">Reference proteome</keyword>
<protein>
    <recommendedName>
        <fullName evidence="2">Tail sheath protein C-terminal domain-containing protein</fullName>
    </recommendedName>
</protein>
<dbReference type="Proteomes" id="UP000321513">
    <property type="component" value="Unassembled WGS sequence"/>
</dbReference>
<evidence type="ECO:0000313" key="4">
    <source>
        <dbReference type="Proteomes" id="UP000321513"/>
    </source>
</evidence>
<evidence type="ECO:0000259" key="2">
    <source>
        <dbReference type="Pfam" id="PF17482"/>
    </source>
</evidence>
<dbReference type="EMBL" id="BJYT01000033">
    <property type="protein sequence ID" value="GEO11937.1"/>
    <property type="molecule type" value="Genomic_DNA"/>
</dbReference>
<dbReference type="AlphaFoldDB" id="A0A512BJD8"/>
<comment type="similarity">
    <text evidence="1">Belongs to the myoviridae tail sheath protein family.</text>
</comment>
<evidence type="ECO:0000313" key="3">
    <source>
        <dbReference type="EMBL" id="GEO11937.1"/>
    </source>
</evidence>
<proteinExistence type="inferred from homology"/>
<organism evidence="3 4">
    <name type="scientific">Segetibacter aerophilus</name>
    <dbReference type="NCBI Taxonomy" id="670293"/>
    <lineage>
        <taxon>Bacteria</taxon>
        <taxon>Pseudomonadati</taxon>
        <taxon>Bacteroidota</taxon>
        <taxon>Chitinophagia</taxon>
        <taxon>Chitinophagales</taxon>
        <taxon>Chitinophagaceae</taxon>
        <taxon>Segetibacter</taxon>
    </lineage>
</organism>
<dbReference type="PANTHER" id="PTHR35861">
    <property type="match status" value="1"/>
</dbReference>
<feature type="domain" description="Tail sheath protein C-terminal" evidence="2">
    <location>
        <begin position="620"/>
        <end position="724"/>
    </location>
</feature>
<dbReference type="RefSeq" id="WP_246113307.1">
    <property type="nucleotide sequence ID" value="NZ_BJYT01000033.1"/>
</dbReference>
<dbReference type="Pfam" id="PF17482">
    <property type="entry name" value="Phage_sheath_1C"/>
    <property type="match status" value="1"/>
</dbReference>
<dbReference type="InterPro" id="IPR052042">
    <property type="entry name" value="Tail_sheath_structural"/>
</dbReference>
<accession>A0A512BJD8</accession>
<reference evidence="3 4" key="1">
    <citation type="submission" date="2019-07" db="EMBL/GenBank/DDBJ databases">
        <title>Whole genome shotgun sequence of Segetibacter aerophilus NBRC 106135.</title>
        <authorList>
            <person name="Hosoyama A."/>
            <person name="Uohara A."/>
            <person name="Ohji S."/>
            <person name="Ichikawa N."/>
        </authorList>
    </citation>
    <scope>NUCLEOTIDE SEQUENCE [LARGE SCALE GENOMIC DNA]</scope>
    <source>
        <strain evidence="3 4">NBRC 106135</strain>
    </source>
</reference>
<dbReference type="InterPro" id="IPR020287">
    <property type="entry name" value="Tail_sheath_C"/>
</dbReference>
<dbReference type="Gene3D" id="3.40.50.11780">
    <property type="match status" value="2"/>
</dbReference>
<dbReference type="PANTHER" id="PTHR35861:SF1">
    <property type="entry name" value="PHAGE TAIL SHEATH PROTEIN"/>
    <property type="match status" value="1"/>
</dbReference>
<evidence type="ECO:0000256" key="1">
    <source>
        <dbReference type="ARBA" id="ARBA00008005"/>
    </source>
</evidence>
<gene>
    <name evidence="3" type="ORF">SAE01_44330</name>
</gene>
<comment type="caution">
    <text evidence="3">The sequence shown here is derived from an EMBL/GenBank/DDBJ whole genome shotgun (WGS) entry which is preliminary data.</text>
</comment>
<sequence>MVVSSIKTPGVYVNEVSIFPPSVAQVPTAIPAFIGYTEKAEETNGESLFLKYKKISSMVEFVQYFGSGPKLIFDKATGNGIEIDGNNQVVKAVNKQLYFLYDSMQMFFANGGGDSYIIAVDKYKDNGAVDIGGIAPATGMLGGLEVLKEVDEPTMIVFPDAVSMAGDMYTLQQAALQQCGDLMDRVGVFDIQKAEDKTAHANKVKEFRENIGMANLKYGAVYTPWIKVGIKKDVHYRDIKDQIVLAGTTTAVVLSSLVKNLSAADTLAIKSQIILLDELVNDNKFIAARIASILDSNLIANPEFVEYTPAGATKNLPSLSGGYAQLLQSVNSLIAAAEANPIVANVNIAALEVVKLIRQIYNLTVLLDDFGFDSVGFMSNQRMVENTWTSIGFALPPPAFPANAVGDFLAKITELVGWDATFSNLQAGLNAISTAPVIPARDGVPAGALVFQTYNLPLANLAAVNTALLTVAAAATAADQIINMKDALPKLQVLFNYFNNIVSSIEIFGSAFEKAAEEELKRIWPVFKNIIDGVNNNLTILPPSGAMAGIYARVDNERGVWKAPANVSVTYAKGVLVNITDNIQDGLNIDVDAGKSVNAIRSFSGKGVLVWGSRTLAGNDNEWRYVPVRRFFNMVEESVKKSTFWAVFEPNDANTWVKVKSMIENYLTLLWRQGALAGAKPEEAFFVEVGLNKTMTFVDILEGRMIVKIGMAAVRPAEFIILEFSHKVQTS</sequence>
<name>A0A512BJD8_9BACT</name>